<evidence type="ECO:0000256" key="8">
    <source>
        <dbReference type="NCBIfam" id="TIGR02209"/>
    </source>
</evidence>
<evidence type="ECO:0000256" key="4">
    <source>
        <dbReference type="ARBA" id="ARBA00022989"/>
    </source>
</evidence>
<dbReference type="GO" id="GO:0005886">
    <property type="term" value="C:plasma membrane"/>
    <property type="evidence" value="ECO:0007669"/>
    <property type="project" value="UniProtKB-SubCell"/>
</dbReference>
<dbReference type="InterPro" id="IPR011922">
    <property type="entry name" value="Cell_div_FtsL"/>
</dbReference>
<evidence type="ECO:0000256" key="5">
    <source>
        <dbReference type="ARBA" id="ARBA00023136"/>
    </source>
</evidence>
<proteinExistence type="inferred from homology"/>
<evidence type="ECO:0000256" key="7">
    <source>
        <dbReference type="HAMAP-Rule" id="MF_00910"/>
    </source>
</evidence>
<keyword evidence="4 7" id="KW-1133">Transmembrane helix</keyword>
<comment type="similarity">
    <text evidence="7">Belongs to the FtsL family.</text>
</comment>
<evidence type="ECO:0000256" key="1">
    <source>
        <dbReference type="ARBA" id="ARBA00022475"/>
    </source>
</evidence>
<comment type="caution">
    <text evidence="10">The sequence shown here is derived from an EMBL/GenBank/DDBJ whole genome shotgun (WGS) entry which is preliminary data.</text>
</comment>
<dbReference type="GO" id="GO:0043093">
    <property type="term" value="P:FtsZ-dependent cytokinesis"/>
    <property type="evidence" value="ECO:0007669"/>
    <property type="project" value="UniProtKB-UniRule"/>
</dbReference>
<evidence type="ECO:0000256" key="2">
    <source>
        <dbReference type="ARBA" id="ARBA00022618"/>
    </source>
</evidence>
<dbReference type="GO" id="GO:0032153">
    <property type="term" value="C:cell division site"/>
    <property type="evidence" value="ECO:0007669"/>
    <property type="project" value="UniProtKB-UniRule"/>
</dbReference>
<keyword evidence="3 7" id="KW-0812">Transmembrane</keyword>
<evidence type="ECO:0000256" key="3">
    <source>
        <dbReference type="ARBA" id="ARBA00022692"/>
    </source>
</evidence>
<evidence type="ECO:0000256" key="9">
    <source>
        <dbReference type="SAM" id="MobiDB-lite"/>
    </source>
</evidence>
<dbReference type="RefSeq" id="WP_253359668.1">
    <property type="nucleotide sequence ID" value="NZ_JAIULA010000005.1"/>
</dbReference>
<keyword evidence="11" id="KW-1185">Reference proteome</keyword>
<gene>
    <name evidence="7 10" type="primary">ftsL</name>
    <name evidence="10" type="ORF">LB941_04005</name>
</gene>
<keyword evidence="6 7" id="KW-0131">Cell cycle</keyword>
<protein>
    <recommendedName>
        <fullName evidence="7 8">Cell division protein FtsL</fullName>
    </recommendedName>
</protein>
<evidence type="ECO:0000313" key="10">
    <source>
        <dbReference type="EMBL" id="MCP0886501.1"/>
    </source>
</evidence>
<dbReference type="AlphaFoldDB" id="A0A9X2JLW3"/>
<keyword evidence="1 7" id="KW-1003">Cell membrane</keyword>
<feature type="region of interest" description="Disordered" evidence="9">
    <location>
        <begin position="1"/>
        <end position="26"/>
    </location>
</feature>
<evidence type="ECO:0000313" key="11">
    <source>
        <dbReference type="Proteomes" id="UP001139006"/>
    </source>
</evidence>
<comment type="function">
    <text evidence="7">Essential cell division protein.</text>
</comment>
<keyword evidence="2 7" id="KW-0132">Cell division</keyword>
<name>A0A9X2JLW3_9LACO</name>
<evidence type="ECO:0000256" key="6">
    <source>
        <dbReference type="ARBA" id="ARBA00023306"/>
    </source>
</evidence>
<organism evidence="10 11">
    <name type="scientific">Ligilactobacillus ubinensis</name>
    <dbReference type="NCBI Taxonomy" id="2876789"/>
    <lineage>
        <taxon>Bacteria</taxon>
        <taxon>Bacillati</taxon>
        <taxon>Bacillota</taxon>
        <taxon>Bacilli</taxon>
        <taxon>Lactobacillales</taxon>
        <taxon>Lactobacillaceae</taxon>
        <taxon>Ligilactobacillus</taxon>
    </lineage>
</organism>
<feature type="transmembrane region" description="Helical" evidence="7">
    <location>
        <begin position="40"/>
        <end position="58"/>
    </location>
</feature>
<dbReference type="NCBIfam" id="TIGR02209">
    <property type="entry name" value="ftsL_broad"/>
    <property type="match status" value="1"/>
</dbReference>
<dbReference type="HAMAP" id="MF_00910">
    <property type="entry name" value="FtsL"/>
    <property type="match status" value="1"/>
</dbReference>
<reference evidence="10 11" key="1">
    <citation type="journal article" date="2023" name="Int. J. Syst. Evol. Microbiol.">
        <title>Ligilactobacillus ubinensis sp. nov., a novel species isolated from the wild ferment of a durian fruit (Durio zibethinus).</title>
        <authorList>
            <person name="Heng Y.C."/>
            <person name="Menon N."/>
            <person name="Chen B."/>
            <person name="Loo B.Z.L."/>
            <person name="Wong G.W.J."/>
            <person name="Lim A.C.H."/>
            <person name="Silvaraju S."/>
            <person name="Kittelmann S."/>
        </authorList>
    </citation>
    <scope>NUCLEOTIDE SEQUENCE [LARGE SCALE GENOMIC DNA]</scope>
    <source>
        <strain evidence="10 11">WILCCON 0076</strain>
    </source>
</reference>
<accession>A0A9X2JLW3</accession>
<dbReference type="Proteomes" id="UP001139006">
    <property type="component" value="Unassembled WGS sequence"/>
</dbReference>
<comment type="subcellular location">
    <subcellularLocation>
        <location evidence="7">Cell membrane</location>
        <topology evidence="7">Single-pass type II membrane protein</topology>
    </subcellularLocation>
    <text evidence="7">Localizes to the division septum where it forms a ring structure.</text>
</comment>
<keyword evidence="5 7" id="KW-0472">Membrane</keyword>
<sequence length="122" mass="13404">MAQPALKQWGQSVPSPTKIHKKNRKTRLVPQKSPYFRSDLGFVVGVLVVTLITAIFVIQSTVTLTSTQHELQAIAQQQTKIQSKNTSSQQEISELSSRTRLSKIAAAAGLTLDESSTRNVTK</sequence>
<dbReference type="EMBL" id="JAIULA010000005">
    <property type="protein sequence ID" value="MCP0886501.1"/>
    <property type="molecule type" value="Genomic_DNA"/>
</dbReference>